<dbReference type="EMBL" id="AM156909">
    <property type="protein sequence ID" value="CAJ42250.1"/>
    <property type="molecule type" value="Genomic_DNA"/>
</dbReference>
<dbReference type="GeneID" id="3778833"/>
<dbReference type="OrthoDB" id="22907at10239"/>
<proteinExistence type="predicted"/>
<evidence type="ECO:0000313" key="1">
    <source>
        <dbReference type="EMBL" id="CAJ42250.1"/>
    </source>
</evidence>
<protein>
    <submittedName>
        <fullName evidence="1">Uncharacterized protein</fullName>
    </submittedName>
</protein>
<dbReference type="KEGG" id="vg:3778833"/>
<reference evidence="1 2" key="1">
    <citation type="journal article" date="2006" name="J. Bacteriol.">
        <title>The genome of the novel phage Rtp, with a rosette-like tail tip, is homologous to the genome of phage T1.</title>
        <authorList>
            <person name="Wietzorrek A."/>
            <person name="Schwarz H."/>
            <person name="Herrmann C."/>
            <person name="Braun V."/>
        </authorList>
    </citation>
    <scope>NUCLEOTIDE SEQUENCE</scope>
</reference>
<keyword evidence="2" id="KW-1185">Reference proteome</keyword>
<dbReference type="RefSeq" id="YP_398990.1">
    <property type="nucleotide sequence ID" value="NC_007603.1"/>
</dbReference>
<dbReference type="Proteomes" id="UP000001535">
    <property type="component" value="Segment"/>
</dbReference>
<evidence type="ECO:0000313" key="2">
    <source>
        <dbReference type="Proteomes" id="UP000001535"/>
    </source>
</evidence>
<accession>Q333D8</accession>
<gene>
    <name evidence="1" type="primary">rtp46</name>
</gene>
<organism evidence="1 2">
    <name type="scientific">Escherichia phage Rtp</name>
    <dbReference type="NCBI Taxonomy" id="2994041"/>
    <lineage>
        <taxon>Viruses</taxon>
        <taxon>Duplodnaviria</taxon>
        <taxon>Heunggongvirae</taxon>
        <taxon>Uroviricota</taxon>
        <taxon>Caudoviricetes</taxon>
        <taxon>Drexlerviridae</taxon>
        <taxon>Braunvirinae</taxon>
        <taxon>Rtpvirus</taxon>
        <taxon>Rtpvirus Rtp</taxon>
    </lineage>
</organism>
<sequence>MIYTIYTLVTLSYSLDEMPKNVTSANAYTKLQVFTRKFESTIGETNWTGYGAEYIVTSSKANNQRDTEMAYYIIKEKNNALFGDCYFGGPAGYTTDKSEADRFDTKEEARDVLTGYFTEEDLKSVKVVKVKE</sequence>
<name>Q333D8_9CAUD</name>